<dbReference type="InterPro" id="IPR002818">
    <property type="entry name" value="DJ-1/PfpI"/>
</dbReference>
<dbReference type="Gene3D" id="3.40.50.880">
    <property type="match status" value="1"/>
</dbReference>
<dbReference type="CDD" id="cd03139">
    <property type="entry name" value="GATase1_PfpI_2"/>
    <property type="match status" value="1"/>
</dbReference>
<gene>
    <name evidence="2" type="ORF">EV653_7401</name>
</gene>
<evidence type="ECO:0000259" key="1">
    <source>
        <dbReference type="Pfam" id="PF01965"/>
    </source>
</evidence>
<dbReference type="RefSeq" id="WP_134110391.1">
    <property type="nucleotide sequence ID" value="NZ_SODP01000004.1"/>
</dbReference>
<dbReference type="InterPro" id="IPR029062">
    <property type="entry name" value="Class_I_gatase-like"/>
</dbReference>
<evidence type="ECO:0000313" key="2">
    <source>
        <dbReference type="EMBL" id="TDW60842.1"/>
    </source>
</evidence>
<organism evidence="2 3">
    <name type="scientific">Kribbella pratensis</name>
    <dbReference type="NCBI Taxonomy" id="2512112"/>
    <lineage>
        <taxon>Bacteria</taxon>
        <taxon>Bacillati</taxon>
        <taxon>Actinomycetota</taxon>
        <taxon>Actinomycetes</taxon>
        <taxon>Propionibacteriales</taxon>
        <taxon>Kribbellaceae</taxon>
        <taxon>Kribbella</taxon>
    </lineage>
</organism>
<dbReference type="SUPFAM" id="SSF52317">
    <property type="entry name" value="Class I glutamine amidotransferase-like"/>
    <property type="match status" value="1"/>
</dbReference>
<comment type="caution">
    <text evidence="2">The sequence shown here is derived from an EMBL/GenBank/DDBJ whole genome shotgun (WGS) entry which is preliminary data.</text>
</comment>
<protein>
    <submittedName>
        <fullName evidence="2">DJ-1/PfpI family protein</fullName>
    </submittedName>
</protein>
<dbReference type="Pfam" id="PF01965">
    <property type="entry name" value="DJ-1_PfpI"/>
    <property type="match status" value="1"/>
</dbReference>
<keyword evidence="3" id="KW-1185">Reference proteome</keyword>
<evidence type="ECO:0000313" key="3">
    <source>
        <dbReference type="Proteomes" id="UP000295146"/>
    </source>
</evidence>
<dbReference type="InterPro" id="IPR052158">
    <property type="entry name" value="INH-QAR"/>
</dbReference>
<sequence length="202" mass="21451">MRIEILVFDGVDEMDVMGPFEVWSHAARRPQFELALVGLDGPADVTGLHGLQFKAPEGLGQPDALFVPGGGWMNRAEKGAWAEARRGVMPERIAALAPSLQWIGSVCTGSMLLAEAGLVKGRPATTNRGAWAELEAFGADLKTNRVVDDGTLVTAGGITCGIDLALHVVERELGADVADGIAGAMEYARDRDVWISDTDQPV</sequence>
<dbReference type="AlphaFoldDB" id="A0A4R8BSQ5"/>
<reference evidence="2 3" key="1">
    <citation type="submission" date="2019-03" db="EMBL/GenBank/DDBJ databases">
        <title>Genomic Encyclopedia of Type Strains, Phase III (KMG-III): the genomes of soil and plant-associated and newly described type strains.</title>
        <authorList>
            <person name="Whitman W."/>
        </authorList>
    </citation>
    <scope>NUCLEOTIDE SEQUENCE [LARGE SCALE GENOMIC DNA]</scope>
    <source>
        <strain evidence="2 3">VKM Ac-2573</strain>
    </source>
</reference>
<accession>A0A4R8BSQ5</accession>
<dbReference type="PANTHER" id="PTHR43130:SF3">
    <property type="entry name" value="HTH-TYPE TRANSCRIPTIONAL REGULATOR RV1931C"/>
    <property type="match status" value="1"/>
</dbReference>
<proteinExistence type="predicted"/>
<feature type="domain" description="DJ-1/PfpI" evidence="1">
    <location>
        <begin position="1"/>
        <end position="170"/>
    </location>
</feature>
<dbReference type="Proteomes" id="UP000295146">
    <property type="component" value="Unassembled WGS sequence"/>
</dbReference>
<dbReference type="OrthoDB" id="9803764at2"/>
<dbReference type="EMBL" id="SODP01000004">
    <property type="protein sequence ID" value="TDW60842.1"/>
    <property type="molecule type" value="Genomic_DNA"/>
</dbReference>
<name>A0A4R8BSQ5_9ACTN</name>
<dbReference type="PANTHER" id="PTHR43130">
    <property type="entry name" value="ARAC-FAMILY TRANSCRIPTIONAL REGULATOR"/>
    <property type="match status" value="1"/>
</dbReference>